<keyword evidence="3" id="KW-0443">Lipid metabolism</keyword>
<dbReference type="AlphaFoldDB" id="V2XY11"/>
<dbReference type="Pfam" id="PF03403">
    <property type="entry name" value="PAF-AH_p_II"/>
    <property type="match status" value="1"/>
</dbReference>
<proteinExistence type="predicted"/>
<keyword evidence="4" id="KW-1133">Transmembrane helix</keyword>
<evidence type="ECO:0000313" key="5">
    <source>
        <dbReference type="EMBL" id="ESL01613.1"/>
    </source>
</evidence>
<feature type="transmembrane region" description="Helical" evidence="4">
    <location>
        <begin position="29"/>
        <end position="48"/>
    </location>
</feature>
<comment type="caution">
    <text evidence="5">The sequence shown here is derived from an EMBL/GenBank/DDBJ whole genome shotgun (WGS) entry which is preliminary data.</text>
</comment>
<gene>
    <name evidence="5" type="ORF">GCWU0000282_003174</name>
</gene>
<dbReference type="Proteomes" id="UP000018227">
    <property type="component" value="Unassembled WGS sequence"/>
</dbReference>
<dbReference type="Gene3D" id="3.40.50.1820">
    <property type="entry name" value="alpha/beta hydrolase"/>
    <property type="match status" value="1"/>
</dbReference>
<dbReference type="InterPro" id="IPR029058">
    <property type="entry name" value="AB_hydrolase_fold"/>
</dbReference>
<dbReference type="GO" id="GO:0016042">
    <property type="term" value="P:lipid catabolic process"/>
    <property type="evidence" value="ECO:0007669"/>
    <property type="project" value="UniProtKB-KW"/>
</dbReference>
<keyword evidence="4" id="KW-0812">Transmembrane</keyword>
<keyword evidence="1" id="KW-0378">Hydrolase</keyword>
<evidence type="ECO:0000313" key="6">
    <source>
        <dbReference type="Proteomes" id="UP000018227"/>
    </source>
</evidence>
<keyword evidence="4" id="KW-0472">Membrane</keyword>
<dbReference type="eggNOG" id="COG4188">
    <property type="taxonomic scope" value="Bacteria"/>
</dbReference>
<dbReference type="HOGENOM" id="CLU_026278_3_0_9"/>
<dbReference type="SUPFAM" id="SSF53474">
    <property type="entry name" value="alpha/beta-Hydrolases"/>
    <property type="match status" value="1"/>
</dbReference>
<accession>V2XY11</accession>
<dbReference type="PANTHER" id="PTHR10272:SF0">
    <property type="entry name" value="PLATELET-ACTIVATING FACTOR ACETYLHYDROLASE"/>
    <property type="match status" value="1"/>
</dbReference>
<evidence type="ECO:0000256" key="2">
    <source>
        <dbReference type="ARBA" id="ARBA00022963"/>
    </source>
</evidence>
<keyword evidence="6" id="KW-1185">Reference proteome</keyword>
<sequence>MIWILISAILLIALVLVIAKKIRPFWKKLILIFFILVGILLSVFKFVFPLNEGPKPTGPYGVKNEKSYYIHKTEIPKMATSGSDREVPVSWWLPEDENTQHPLVIFSHGSFGIEDSNPSLFEELASNGYIVASLGHPYHSFITSLSDGSDVYVDSSFFQSVMKSQGSENLEKTREEFNEWKSIRVEDISFVLDSILSDEKYSSKIDQEKIFLSGHSLGGSAALEVGRNRANALLGVIALESPFFGDIVGIEGEKYLFTEKEYPLPVLHFYSDALWGKLDEITTYEMNQKLLESNNPKYVNVHVEGSGHIGLSELSLASPFLTNLLDNGMNSKPTLEKIEEINKATLEFLDRLTK</sequence>
<dbReference type="RefSeq" id="WP_023356012.1">
    <property type="nucleotide sequence ID" value="NZ_KI535371.1"/>
</dbReference>
<dbReference type="STRING" id="592026.GCWU0000282_003174"/>
<evidence type="ECO:0000256" key="4">
    <source>
        <dbReference type="SAM" id="Phobius"/>
    </source>
</evidence>
<keyword evidence="2" id="KW-0442">Lipid degradation</keyword>
<dbReference type="EMBL" id="ACIL03000021">
    <property type="protein sequence ID" value="ESL01613.1"/>
    <property type="molecule type" value="Genomic_DNA"/>
</dbReference>
<evidence type="ECO:0000256" key="3">
    <source>
        <dbReference type="ARBA" id="ARBA00023098"/>
    </source>
</evidence>
<reference evidence="5 6" key="1">
    <citation type="submission" date="2013-06" db="EMBL/GenBank/DDBJ databases">
        <authorList>
            <person name="Weinstock G."/>
            <person name="Sodergren E."/>
            <person name="Clifton S."/>
            <person name="Fulton L."/>
            <person name="Fulton B."/>
            <person name="Courtney L."/>
            <person name="Fronick C."/>
            <person name="Harrison M."/>
            <person name="Strong C."/>
            <person name="Farmer C."/>
            <person name="Delahaunty K."/>
            <person name="Markovic C."/>
            <person name="Hall O."/>
            <person name="Minx P."/>
            <person name="Tomlinson C."/>
            <person name="Mitreva M."/>
            <person name="Nelson J."/>
            <person name="Hou S."/>
            <person name="Wollam A."/>
            <person name="Pepin K.H."/>
            <person name="Johnson M."/>
            <person name="Bhonagiri V."/>
            <person name="Nash W.E."/>
            <person name="Warren W."/>
            <person name="Chinwalla A."/>
            <person name="Mardis E.R."/>
            <person name="Wilson R.K."/>
        </authorList>
    </citation>
    <scope>NUCLEOTIDE SEQUENCE [LARGE SCALE GENOMIC DNA]</scope>
    <source>
        <strain evidence="5 6">ATCC 51271</strain>
    </source>
</reference>
<dbReference type="OrthoDB" id="9814760at2"/>
<dbReference type="PANTHER" id="PTHR10272">
    <property type="entry name" value="PLATELET-ACTIVATING FACTOR ACETYLHYDROLASE"/>
    <property type="match status" value="1"/>
</dbReference>
<organism evidence="5 6">
    <name type="scientific">Catonella morbi ATCC 51271</name>
    <dbReference type="NCBI Taxonomy" id="592026"/>
    <lineage>
        <taxon>Bacteria</taxon>
        <taxon>Bacillati</taxon>
        <taxon>Bacillota</taxon>
        <taxon>Clostridia</taxon>
        <taxon>Lachnospirales</taxon>
        <taxon>Lachnospiraceae</taxon>
        <taxon>Catonella</taxon>
    </lineage>
</organism>
<evidence type="ECO:0000256" key="1">
    <source>
        <dbReference type="ARBA" id="ARBA00022801"/>
    </source>
</evidence>
<protein>
    <submittedName>
        <fullName evidence="5">Uncharacterized protein</fullName>
    </submittedName>
</protein>
<dbReference type="GO" id="GO:0003847">
    <property type="term" value="F:1-alkyl-2-acetylglycerophosphocholine esterase activity"/>
    <property type="evidence" value="ECO:0007669"/>
    <property type="project" value="TreeGrafter"/>
</dbReference>
<name>V2XY11_9FIRM</name>